<dbReference type="SUPFAM" id="SSF52402">
    <property type="entry name" value="Adenine nucleotide alpha hydrolases-like"/>
    <property type="match status" value="1"/>
</dbReference>
<dbReference type="Proteomes" id="UP001144372">
    <property type="component" value="Unassembled WGS sequence"/>
</dbReference>
<feature type="domain" description="UspA" evidence="1">
    <location>
        <begin position="2"/>
        <end position="106"/>
    </location>
</feature>
<name>A0A9W6CZ25_9BACT</name>
<comment type="caution">
    <text evidence="2">The sequence shown here is derived from an EMBL/GenBank/DDBJ whole genome shotgun (WGS) entry which is preliminary data.</text>
</comment>
<reference evidence="2" key="1">
    <citation type="submission" date="2022-12" db="EMBL/GenBank/DDBJ databases">
        <title>Reference genome sequencing for broad-spectrum identification of bacterial and archaeal isolates by mass spectrometry.</title>
        <authorList>
            <person name="Sekiguchi Y."/>
            <person name="Tourlousse D.M."/>
        </authorList>
    </citation>
    <scope>NUCLEOTIDE SEQUENCE</scope>
    <source>
        <strain evidence="2">ASRB1</strain>
    </source>
</reference>
<dbReference type="Gene3D" id="3.40.50.620">
    <property type="entry name" value="HUPs"/>
    <property type="match status" value="1"/>
</dbReference>
<dbReference type="EMBL" id="BSDR01000001">
    <property type="protein sequence ID" value="GLI34426.1"/>
    <property type="molecule type" value="Genomic_DNA"/>
</dbReference>
<keyword evidence="3" id="KW-1185">Reference proteome</keyword>
<sequence length="146" mass="17012">MERILVSMSALHGAWEAWSRAISLAKRIDARVYTLLVSPRIVKGANVHAQRSKASIVRNRLELLIEAAKLEGIQIDFFISEGNYDEEVIRFVELNKITLLVVEHSEMDMRHTDPEFSYIQKIRHRIKCRVEMVTPRKIKELKEREG</sequence>
<protein>
    <recommendedName>
        <fullName evidence="1">UspA domain-containing protein</fullName>
    </recommendedName>
</protein>
<dbReference type="Pfam" id="PF00582">
    <property type="entry name" value="Usp"/>
    <property type="match status" value="1"/>
</dbReference>
<gene>
    <name evidence="2" type="ORF">DAMNIGENAA_18590</name>
</gene>
<dbReference type="AlphaFoldDB" id="A0A9W6CZ25"/>
<dbReference type="InterPro" id="IPR014729">
    <property type="entry name" value="Rossmann-like_a/b/a_fold"/>
</dbReference>
<dbReference type="RefSeq" id="WP_281793678.1">
    <property type="nucleotide sequence ID" value="NZ_BSDR01000001.1"/>
</dbReference>
<accession>A0A9W6CZ25</accession>
<organism evidence="2 3">
    <name type="scientific">Desulforhabdus amnigena</name>
    <dbReference type="NCBI Taxonomy" id="40218"/>
    <lineage>
        <taxon>Bacteria</taxon>
        <taxon>Pseudomonadati</taxon>
        <taxon>Thermodesulfobacteriota</taxon>
        <taxon>Syntrophobacteria</taxon>
        <taxon>Syntrophobacterales</taxon>
        <taxon>Syntrophobacteraceae</taxon>
        <taxon>Desulforhabdus</taxon>
    </lineage>
</organism>
<proteinExistence type="predicted"/>
<evidence type="ECO:0000313" key="2">
    <source>
        <dbReference type="EMBL" id="GLI34426.1"/>
    </source>
</evidence>
<evidence type="ECO:0000259" key="1">
    <source>
        <dbReference type="Pfam" id="PF00582"/>
    </source>
</evidence>
<dbReference type="InterPro" id="IPR006016">
    <property type="entry name" value="UspA"/>
</dbReference>
<evidence type="ECO:0000313" key="3">
    <source>
        <dbReference type="Proteomes" id="UP001144372"/>
    </source>
</evidence>